<sequence length="76" mass="8646">MSVNINEKFLKPSVVTHVKTIEICQQQNSEDPFAINEDEIIENFNLTLDSLRIFVTVTIDYSGLVSSITIDEDEIK</sequence>
<comment type="caution">
    <text evidence="1">The sequence shown here is derived from an EMBL/GenBank/DDBJ whole genome shotgun (WGS) entry which is preliminary data.</text>
</comment>
<protein>
    <submittedName>
        <fullName evidence="1">Uncharacterized protein</fullName>
    </submittedName>
</protein>
<gene>
    <name evidence="1" type="ORF">RMAECT_1353</name>
</gene>
<organism evidence="1 2">
    <name type="scientific">Rickettsia rhipicephali str. Ect</name>
    <dbReference type="NCBI Taxonomy" id="1359199"/>
    <lineage>
        <taxon>Bacteria</taxon>
        <taxon>Pseudomonadati</taxon>
        <taxon>Pseudomonadota</taxon>
        <taxon>Alphaproteobacteria</taxon>
        <taxon>Rickettsiales</taxon>
        <taxon>Rickettsiaceae</taxon>
        <taxon>Rickettsieae</taxon>
        <taxon>Rickettsia</taxon>
        <taxon>spotted fever group</taxon>
    </lineage>
</organism>
<accession>A0A0F3PEW5</accession>
<dbReference type="AlphaFoldDB" id="A0A0F3PEW5"/>
<name>A0A0F3PEW5_RICRH</name>
<evidence type="ECO:0000313" key="1">
    <source>
        <dbReference type="EMBL" id="KJV78900.1"/>
    </source>
</evidence>
<dbReference type="RefSeq" id="WP_014365782.1">
    <property type="nucleotide sequence ID" value="NZ_LAOC01000001.1"/>
</dbReference>
<reference evidence="1 2" key="1">
    <citation type="submission" date="2015-01" db="EMBL/GenBank/DDBJ databases">
        <title>Genome Sequencing of Rickettsiales.</title>
        <authorList>
            <person name="Daugherty S.C."/>
            <person name="Su Q."/>
            <person name="Abolude K."/>
            <person name="Beier-Sexton M."/>
            <person name="Carlyon J.A."/>
            <person name="Carter R."/>
            <person name="Day N.P."/>
            <person name="Dumler S.J."/>
            <person name="Dyachenko V."/>
            <person name="Godinez A."/>
            <person name="Kurtti T.J."/>
            <person name="Lichay M."/>
            <person name="Mullins K.E."/>
            <person name="Ott S."/>
            <person name="Pappas-Brown V."/>
            <person name="Paris D.H."/>
            <person name="Patel P."/>
            <person name="Richards A.L."/>
            <person name="Sadzewicz L."/>
            <person name="Sears K."/>
            <person name="Seidman D."/>
            <person name="Sengamalay N."/>
            <person name="Stenos J."/>
            <person name="Tallon L.J."/>
            <person name="Vincent G."/>
            <person name="Fraser C.M."/>
            <person name="Munderloh U."/>
            <person name="Dunning-Hotopp J.C."/>
        </authorList>
    </citation>
    <scope>NUCLEOTIDE SEQUENCE [LARGE SCALE GENOMIC DNA]</scope>
    <source>
        <strain evidence="1 2">Ect</strain>
    </source>
</reference>
<dbReference type="Proteomes" id="UP000033591">
    <property type="component" value="Unassembled WGS sequence"/>
</dbReference>
<evidence type="ECO:0000313" key="2">
    <source>
        <dbReference type="Proteomes" id="UP000033591"/>
    </source>
</evidence>
<dbReference type="PATRIC" id="fig|1359199.3.peg.1335"/>
<proteinExistence type="predicted"/>
<dbReference type="EMBL" id="LAOC01000001">
    <property type="protein sequence ID" value="KJV78900.1"/>
    <property type="molecule type" value="Genomic_DNA"/>
</dbReference>